<evidence type="ECO:0000256" key="2">
    <source>
        <dbReference type="ARBA" id="ARBA00007318"/>
    </source>
</evidence>
<name>A0A8C5QDA5_9ANUR</name>
<evidence type="ECO:0000256" key="1">
    <source>
        <dbReference type="ARBA" id="ARBA00004604"/>
    </source>
</evidence>
<evidence type="ECO:0000256" key="3">
    <source>
        <dbReference type="ARBA" id="ARBA00016855"/>
    </source>
</evidence>
<accession>A0A8C5QDA5</accession>
<sequence>TIVVSFPNISHFLFSADKQTSKKKDSSCNKNILRSQITGNRRSIKSIKLQGLPQKRTVAKERAIKFALEEFKKNNTKDHVTENVNYLLGFDNVANNDIVEKVLMQSRGRKARDQKLKREMIKQEKSTFSDADFKRFEKEYFGSK</sequence>
<evidence type="ECO:0000256" key="4">
    <source>
        <dbReference type="ARBA" id="ARBA00023242"/>
    </source>
</evidence>
<dbReference type="PRINTS" id="PR02029">
    <property type="entry name" value="ACTREGSIRT1"/>
</dbReference>
<reference evidence="6" key="2">
    <citation type="submission" date="2025-09" db="UniProtKB">
        <authorList>
            <consortium name="Ensembl"/>
        </authorList>
    </citation>
    <scope>IDENTIFICATION</scope>
</reference>
<dbReference type="AlphaFoldDB" id="A0A8C5QDA5"/>
<proteinExistence type="inferred from homology"/>
<dbReference type="OrthoDB" id="6493910at2759"/>
<protein>
    <recommendedName>
        <fullName evidence="3">Active regulator of SIRT1</fullName>
    </recommendedName>
    <alternativeName>
        <fullName evidence="5">40S ribosomal protein S19-binding protein 1</fullName>
    </alternativeName>
</protein>
<keyword evidence="7" id="KW-1185">Reference proteome</keyword>
<keyword evidence="4" id="KW-0539">Nucleus</keyword>
<evidence type="ECO:0000256" key="5">
    <source>
        <dbReference type="ARBA" id="ARBA00032748"/>
    </source>
</evidence>
<dbReference type="PANTHER" id="PTHR31454:SF2">
    <property type="entry name" value="ACTIVE REGULATOR OF SIRT1"/>
    <property type="match status" value="1"/>
</dbReference>
<dbReference type="GO" id="GO:0005730">
    <property type="term" value="C:nucleolus"/>
    <property type="evidence" value="ECO:0007669"/>
    <property type="project" value="UniProtKB-SubCell"/>
</dbReference>
<comment type="subcellular location">
    <subcellularLocation>
        <location evidence="1">Nucleus</location>
        <location evidence="1">Nucleolus</location>
    </subcellularLocation>
</comment>
<comment type="similarity">
    <text evidence="2">Belongs to the AROS family.</text>
</comment>
<dbReference type="Pfam" id="PF15684">
    <property type="entry name" value="AROS"/>
    <property type="match status" value="1"/>
</dbReference>
<dbReference type="PANTHER" id="PTHR31454">
    <property type="entry name" value="ACTIVE REGULATOR OF SIRT1"/>
    <property type="match status" value="1"/>
</dbReference>
<dbReference type="Proteomes" id="UP000694569">
    <property type="component" value="Unplaced"/>
</dbReference>
<evidence type="ECO:0000313" key="7">
    <source>
        <dbReference type="Proteomes" id="UP000694569"/>
    </source>
</evidence>
<dbReference type="Ensembl" id="ENSLLET00000037202.1">
    <property type="protein sequence ID" value="ENSLLEP00000035837.1"/>
    <property type="gene ID" value="ENSLLEG00000022693.1"/>
</dbReference>
<dbReference type="GO" id="GO:0019899">
    <property type="term" value="F:enzyme binding"/>
    <property type="evidence" value="ECO:0007669"/>
    <property type="project" value="TreeGrafter"/>
</dbReference>
<organism evidence="6 7">
    <name type="scientific">Leptobrachium leishanense</name>
    <name type="common">Leishan spiny toad</name>
    <dbReference type="NCBI Taxonomy" id="445787"/>
    <lineage>
        <taxon>Eukaryota</taxon>
        <taxon>Metazoa</taxon>
        <taxon>Chordata</taxon>
        <taxon>Craniata</taxon>
        <taxon>Vertebrata</taxon>
        <taxon>Euteleostomi</taxon>
        <taxon>Amphibia</taxon>
        <taxon>Batrachia</taxon>
        <taxon>Anura</taxon>
        <taxon>Pelobatoidea</taxon>
        <taxon>Megophryidae</taxon>
        <taxon>Leptobrachium</taxon>
    </lineage>
</organism>
<evidence type="ECO:0000313" key="6">
    <source>
        <dbReference type="Ensembl" id="ENSLLEP00000035837.1"/>
    </source>
</evidence>
<reference evidence="6" key="1">
    <citation type="submission" date="2025-08" db="UniProtKB">
        <authorList>
            <consortium name="Ensembl"/>
        </authorList>
    </citation>
    <scope>IDENTIFICATION</scope>
</reference>
<dbReference type="InterPro" id="IPR023262">
    <property type="entry name" value="AROS"/>
</dbReference>